<evidence type="ECO:0000313" key="14">
    <source>
        <dbReference type="Proteomes" id="UP000008912"/>
    </source>
</evidence>
<evidence type="ECO:0000256" key="3">
    <source>
        <dbReference type="ARBA" id="ARBA00022475"/>
    </source>
</evidence>
<feature type="transmembrane region" description="Helical" evidence="12">
    <location>
        <begin position="482"/>
        <end position="504"/>
    </location>
</feature>
<keyword evidence="14" id="KW-1185">Reference proteome</keyword>
<evidence type="ECO:0000256" key="2">
    <source>
        <dbReference type="ARBA" id="ARBA00006595"/>
    </source>
</evidence>
<keyword evidence="5 12" id="KW-1133">Transmembrane helix</keyword>
<evidence type="ECO:0000256" key="7">
    <source>
        <dbReference type="ARBA" id="ARBA00023180"/>
    </source>
</evidence>
<comment type="catalytic activity">
    <reaction evidence="9">
        <text>L-methionine(in) = L-methionine(out)</text>
        <dbReference type="Rhea" id="RHEA:70939"/>
        <dbReference type="ChEBI" id="CHEBI:57844"/>
    </reaction>
</comment>
<evidence type="ECO:0000313" key="13">
    <source>
        <dbReference type="Ensembl" id="ENSAMEP00000015287.2"/>
    </source>
</evidence>
<dbReference type="GO" id="GO:0016324">
    <property type="term" value="C:apical plasma membrane"/>
    <property type="evidence" value="ECO:0007669"/>
    <property type="project" value="Ensembl"/>
</dbReference>
<dbReference type="GO" id="GO:0015820">
    <property type="term" value="P:L-leucine transport"/>
    <property type="evidence" value="ECO:0007669"/>
    <property type="project" value="Ensembl"/>
</dbReference>
<feature type="transmembrane region" description="Helical" evidence="12">
    <location>
        <begin position="131"/>
        <end position="154"/>
    </location>
</feature>
<dbReference type="GO" id="GO:1905533">
    <property type="term" value="P:negative regulation of L-leucine import across plasma membrane"/>
    <property type="evidence" value="ECO:0007669"/>
    <property type="project" value="Ensembl"/>
</dbReference>
<dbReference type="PANTHER" id="PTHR20766:SF0">
    <property type="entry name" value="LARGE NEUTRAL AMINO ACIDS TRANSPORTER SMALL SUBUNIT 3"/>
    <property type="match status" value="1"/>
</dbReference>
<proteinExistence type="inferred from homology"/>
<feature type="transmembrane region" description="Helical" evidence="12">
    <location>
        <begin position="419"/>
        <end position="443"/>
    </location>
</feature>
<name>G1M7G7_AILME</name>
<reference evidence="13 14" key="1">
    <citation type="journal article" date="2010" name="Nature">
        <title>The sequence and de novo assembly of the giant panda genome.</title>
        <authorList>
            <person name="Li R."/>
            <person name="Fan W."/>
            <person name="Tian G."/>
            <person name="Zhu H."/>
            <person name="He L."/>
            <person name="Cai J."/>
            <person name="Huang Q."/>
            <person name="Cai Q."/>
            <person name="Li B."/>
            <person name="Bai Y."/>
            <person name="Zhang Z."/>
            <person name="Zhang Y."/>
            <person name="Wang W."/>
            <person name="Li J."/>
            <person name="Wei F."/>
            <person name="Li H."/>
            <person name="Jian M."/>
            <person name="Li J."/>
            <person name="Zhang Z."/>
            <person name="Nielsen R."/>
            <person name="Li D."/>
            <person name="Gu W."/>
            <person name="Yang Z."/>
            <person name="Xuan Z."/>
            <person name="Ryder O.A."/>
            <person name="Leung F.C."/>
            <person name="Zhou Y."/>
            <person name="Cao J."/>
            <person name="Sun X."/>
            <person name="Fu Y."/>
            <person name="Fang X."/>
            <person name="Guo X."/>
            <person name="Wang B."/>
            <person name="Hou R."/>
            <person name="Shen F."/>
            <person name="Mu B."/>
            <person name="Ni P."/>
            <person name="Lin R."/>
            <person name="Qian W."/>
            <person name="Wang G."/>
            <person name="Yu C."/>
            <person name="Nie W."/>
            <person name="Wang J."/>
            <person name="Wu Z."/>
            <person name="Liang H."/>
            <person name="Min J."/>
            <person name="Wu Q."/>
            <person name="Cheng S."/>
            <person name="Ruan J."/>
            <person name="Wang M."/>
            <person name="Shi Z."/>
            <person name="Wen M."/>
            <person name="Liu B."/>
            <person name="Ren X."/>
            <person name="Zheng H."/>
            <person name="Dong D."/>
            <person name="Cook K."/>
            <person name="Shan G."/>
            <person name="Zhang H."/>
            <person name="Kosiol C."/>
            <person name="Xie X."/>
            <person name="Lu Z."/>
            <person name="Zheng H."/>
            <person name="Li Y."/>
            <person name="Steiner C.C."/>
            <person name="Lam T.T."/>
            <person name="Lin S."/>
            <person name="Zhang Q."/>
            <person name="Li G."/>
            <person name="Tian J."/>
            <person name="Gong T."/>
            <person name="Liu H."/>
            <person name="Zhang D."/>
            <person name="Fang L."/>
            <person name="Ye C."/>
            <person name="Zhang J."/>
            <person name="Hu W."/>
            <person name="Xu A."/>
            <person name="Ren Y."/>
            <person name="Zhang G."/>
            <person name="Bruford M.W."/>
            <person name="Li Q."/>
            <person name="Ma L."/>
            <person name="Guo Y."/>
            <person name="An N."/>
            <person name="Hu Y."/>
            <person name="Zheng Y."/>
            <person name="Shi Y."/>
            <person name="Li Z."/>
            <person name="Liu Q."/>
            <person name="Chen Y."/>
            <person name="Zhao J."/>
            <person name="Qu N."/>
            <person name="Zhao S."/>
            <person name="Tian F."/>
            <person name="Wang X."/>
            <person name="Wang H."/>
            <person name="Xu L."/>
            <person name="Liu X."/>
            <person name="Vinar T."/>
            <person name="Wang Y."/>
            <person name="Lam T.W."/>
            <person name="Yiu S.M."/>
            <person name="Liu S."/>
            <person name="Zhang H."/>
            <person name="Li D."/>
            <person name="Huang Y."/>
            <person name="Wang X."/>
            <person name="Yang G."/>
            <person name="Jiang Z."/>
            <person name="Wang J."/>
            <person name="Qin N."/>
            <person name="Li L."/>
            <person name="Li J."/>
            <person name="Bolund L."/>
            <person name="Kristiansen K."/>
            <person name="Wong G.K."/>
            <person name="Olson M."/>
            <person name="Zhang X."/>
            <person name="Li S."/>
            <person name="Yang H."/>
            <person name="Wang J."/>
            <person name="Wang J."/>
        </authorList>
    </citation>
    <scope>NUCLEOTIDE SEQUENCE [LARGE SCALE GENOMIC DNA]</scope>
</reference>
<dbReference type="InterPro" id="IPR011701">
    <property type="entry name" value="MFS"/>
</dbReference>
<evidence type="ECO:0000256" key="6">
    <source>
        <dbReference type="ARBA" id="ARBA00023136"/>
    </source>
</evidence>
<gene>
    <name evidence="13" type="primary">SLC43A1</name>
</gene>
<comment type="catalytic activity">
    <reaction evidence="10">
        <text>L-isoleucine(in) = L-isoleucine(out)</text>
        <dbReference type="Rhea" id="RHEA:70943"/>
        <dbReference type="ChEBI" id="CHEBI:58045"/>
    </reaction>
</comment>
<organism evidence="13 14">
    <name type="scientific">Ailuropoda melanoleuca</name>
    <name type="common">Giant panda</name>
    <dbReference type="NCBI Taxonomy" id="9646"/>
    <lineage>
        <taxon>Eukaryota</taxon>
        <taxon>Metazoa</taxon>
        <taxon>Chordata</taxon>
        <taxon>Craniata</taxon>
        <taxon>Vertebrata</taxon>
        <taxon>Euteleostomi</taxon>
        <taxon>Mammalia</taxon>
        <taxon>Eutheria</taxon>
        <taxon>Laurasiatheria</taxon>
        <taxon>Carnivora</taxon>
        <taxon>Caniformia</taxon>
        <taxon>Ursidae</taxon>
        <taxon>Ailuropoda</taxon>
    </lineage>
</organism>
<dbReference type="KEGG" id="aml:100472773"/>
<keyword evidence="3" id="KW-1003">Cell membrane</keyword>
<sequence length="559" mass="61707">MAPTLQQAHRRRWWMACTAVLENLFFSAVLLGWGSLLIMLKEEGFYSIMCSAENTTNVTQEEQRKWLSCDGQEEMLNLGFTIGSFVLSATTLPLGILMDRFGPRPTRLVGSASFAASCALMALASRDTRVLSPLIFLALSLNGFGGICLTFSSLTLPNMFGNLRSTFMALMIGSYASSAITFPGIKLIYDAGVSFMVIMFTWSGLACLIFLNCALNWPGEAFPAPEEVNYTKKIKLSGLALDHKVTGDRFYTHVTIVGQRLSQKAPSLEEGADVFISSQDVRGASESRPEKSVPFRQSLCSPIFLWSLLTMGMTQLRVIFYMAAMNKMLEYLVTGGQEHEMDILRKKAAETVGFYSSIFGAMQLLCLLTCPLIGYVMDWRIKDCVDAPSEGTALGDARDGVATKSARPRYRKIQKLTNAINAFTLTNFLLVGFGITCLISNLHLQFVTFVLHTMVRGFYHSACGSLYAAVFPSNHFGTLTGLQSLISAVFALLQQPLFMAMVGPLKGEPFWVNLGLLLFSLLGFLLPSYLFYYRARLQRECATYWGGPKKVLGSSEVTA</sequence>
<reference evidence="13" key="3">
    <citation type="submission" date="2025-09" db="UniProtKB">
        <authorList>
            <consortium name="Ensembl"/>
        </authorList>
    </citation>
    <scope>IDENTIFICATION</scope>
</reference>
<dbReference type="AlphaFoldDB" id="G1M7G7"/>
<keyword evidence="6 12" id="KW-0472">Membrane</keyword>
<dbReference type="RefSeq" id="XP_011227541.1">
    <property type="nucleotide sequence ID" value="XM_011229239.3"/>
</dbReference>
<dbReference type="GO" id="GO:0015818">
    <property type="term" value="P:isoleucine transport"/>
    <property type="evidence" value="ECO:0007669"/>
    <property type="project" value="Ensembl"/>
</dbReference>
<evidence type="ECO:0000256" key="9">
    <source>
        <dbReference type="ARBA" id="ARBA00036530"/>
    </source>
</evidence>
<dbReference type="GeneTree" id="ENSGT00940000153576"/>
<comment type="subcellular location">
    <subcellularLocation>
        <location evidence="1">Cell membrane</location>
        <topology evidence="1">Multi-pass membrane protein</topology>
    </subcellularLocation>
</comment>
<dbReference type="Gene3D" id="1.20.1250.20">
    <property type="entry name" value="MFS general substrate transporter like domains"/>
    <property type="match status" value="1"/>
</dbReference>
<feature type="transmembrane region" description="Helical" evidence="12">
    <location>
        <begin position="12"/>
        <end position="39"/>
    </location>
</feature>
<dbReference type="GO" id="GO:0015190">
    <property type="term" value="F:L-leucine transmembrane transporter activity"/>
    <property type="evidence" value="ECO:0007669"/>
    <property type="project" value="Ensembl"/>
</dbReference>
<comment type="catalytic activity">
    <reaction evidence="8">
        <text>L-phenylalanine(in) = L-phenylalanine(out)</text>
        <dbReference type="Rhea" id="RHEA:27950"/>
        <dbReference type="ChEBI" id="CHEBI:58095"/>
    </reaction>
</comment>
<dbReference type="InParanoid" id="G1M7G7"/>
<evidence type="ECO:0000256" key="5">
    <source>
        <dbReference type="ARBA" id="ARBA00022989"/>
    </source>
</evidence>
<feature type="transmembrane region" description="Helical" evidence="12">
    <location>
        <begin position="354"/>
        <end position="376"/>
    </location>
</feature>
<evidence type="ECO:0000256" key="10">
    <source>
        <dbReference type="ARBA" id="ARBA00036777"/>
    </source>
</evidence>
<accession>G1M7G7</accession>
<reference evidence="13" key="2">
    <citation type="submission" date="2025-08" db="UniProtKB">
        <authorList>
            <consortium name="Ensembl"/>
        </authorList>
    </citation>
    <scope>IDENTIFICATION</scope>
</reference>
<dbReference type="Pfam" id="PF07690">
    <property type="entry name" value="MFS_1"/>
    <property type="match status" value="1"/>
</dbReference>
<evidence type="ECO:0000256" key="12">
    <source>
        <dbReference type="SAM" id="Phobius"/>
    </source>
</evidence>
<feature type="transmembrane region" description="Helical" evidence="12">
    <location>
        <begin position="75"/>
        <end position="96"/>
    </location>
</feature>
<dbReference type="GO" id="GO:0098846">
    <property type="term" value="C:podocyte foot"/>
    <property type="evidence" value="ECO:0007669"/>
    <property type="project" value="Ensembl"/>
</dbReference>
<dbReference type="RefSeq" id="XP_011227540.1">
    <property type="nucleotide sequence ID" value="XM_011229238.3"/>
</dbReference>
<evidence type="ECO:0000256" key="1">
    <source>
        <dbReference type="ARBA" id="ARBA00004651"/>
    </source>
</evidence>
<dbReference type="PANTHER" id="PTHR20766">
    <property type="entry name" value="LARGE NEUTRAL AMINO ACIDS TRANSPORTER SMALL SUBUNIT 4-LIKE ISOFORM X1"/>
    <property type="match status" value="1"/>
</dbReference>
<comment type="catalytic activity">
    <reaction evidence="11">
        <text>L-leucine(in) = L-leucine(out)</text>
        <dbReference type="Rhea" id="RHEA:73011"/>
        <dbReference type="ChEBI" id="CHEBI:57427"/>
    </reaction>
</comment>
<evidence type="ECO:0000256" key="4">
    <source>
        <dbReference type="ARBA" id="ARBA00022692"/>
    </source>
</evidence>
<feature type="transmembrane region" description="Helical" evidence="12">
    <location>
        <begin position="303"/>
        <end position="324"/>
    </location>
</feature>
<dbReference type="STRING" id="9646.ENSAMEP00000015287"/>
<dbReference type="GO" id="GO:0005304">
    <property type="term" value="F:L-valine transmembrane transporter activity"/>
    <property type="evidence" value="ECO:0007669"/>
    <property type="project" value="Ensembl"/>
</dbReference>
<feature type="transmembrane region" description="Helical" evidence="12">
    <location>
        <begin position="108"/>
        <end position="125"/>
    </location>
</feature>
<dbReference type="eggNOG" id="ENOG502QTQJ">
    <property type="taxonomic scope" value="Eukaryota"/>
</dbReference>
<keyword evidence="7" id="KW-0325">Glycoprotein</keyword>
<dbReference type="CTD" id="8501"/>
<feature type="transmembrane region" description="Helical" evidence="12">
    <location>
        <begin position="510"/>
        <end position="532"/>
    </location>
</feature>
<comment type="similarity">
    <text evidence="2">Belongs to the SLC43A transporter (TC 2.A.1.44) family.</text>
</comment>
<keyword evidence="4 12" id="KW-0812">Transmembrane</keyword>
<dbReference type="OrthoDB" id="330047at2759"/>
<feature type="transmembrane region" description="Helical" evidence="12">
    <location>
        <begin position="166"/>
        <end position="185"/>
    </location>
</feature>
<feature type="transmembrane region" description="Helical" evidence="12">
    <location>
        <begin position="449"/>
        <end position="470"/>
    </location>
</feature>
<evidence type="ECO:0000256" key="11">
    <source>
        <dbReference type="ARBA" id="ARBA00036887"/>
    </source>
</evidence>
<dbReference type="Ensembl" id="ENSAMET00000015923.2">
    <property type="protein sequence ID" value="ENSAMEP00000015287.2"/>
    <property type="gene ID" value="ENSAMEG00000014486.2"/>
</dbReference>
<dbReference type="GO" id="GO:0015188">
    <property type="term" value="F:L-isoleucine transmembrane transporter activity"/>
    <property type="evidence" value="ECO:0007669"/>
    <property type="project" value="Ensembl"/>
</dbReference>
<dbReference type="HOGENOM" id="CLU_035676_0_0_1"/>
<protein>
    <submittedName>
        <fullName evidence="13">Solute carrier family 43 member 1</fullName>
    </submittedName>
</protein>
<dbReference type="RefSeq" id="XP_019658775.1">
    <property type="nucleotide sequence ID" value="XM_019803216.2"/>
</dbReference>
<dbReference type="SUPFAM" id="SSF103473">
    <property type="entry name" value="MFS general substrate transporter"/>
    <property type="match status" value="1"/>
</dbReference>
<dbReference type="GeneID" id="100472773"/>
<feature type="transmembrane region" description="Helical" evidence="12">
    <location>
        <begin position="191"/>
        <end position="211"/>
    </location>
</feature>
<dbReference type="InterPro" id="IPR036259">
    <property type="entry name" value="MFS_trans_sf"/>
</dbReference>
<dbReference type="Proteomes" id="UP000008912">
    <property type="component" value="Unassembled WGS sequence"/>
</dbReference>
<evidence type="ECO:0000256" key="8">
    <source>
        <dbReference type="ARBA" id="ARBA00036466"/>
    </source>
</evidence>